<dbReference type="OrthoDB" id="5368589at2"/>
<sequence length="146" mass="16210">MARRLLPLLLCLGALLLPARECLAELVVIANAKSGVERLGREEVVNIFLGRFRQLPSGMTALPADLPAGSAEKEAFYRLLVNKDLADINAYWARLVFSGRTSPPRQMRGEADLLRFVSETPGAVGYLERAHLDSRVRVVFEFSAER</sequence>
<protein>
    <submittedName>
        <fullName evidence="2">ABC-type phosphate transport system substrate-binding protein</fullName>
    </submittedName>
</protein>
<keyword evidence="1" id="KW-0732">Signal</keyword>
<accession>A0A840FYU8</accession>
<organism evidence="2 3">
    <name type="scientific">Rhodocyclus tenuis</name>
    <name type="common">Rhodospirillum tenue</name>
    <dbReference type="NCBI Taxonomy" id="1066"/>
    <lineage>
        <taxon>Bacteria</taxon>
        <taxon>Pseudomonadati</taxon>
        <taxon>Pseudomonadota</taxon>
        <taxon>Betaproteobacteria</taxon>
        <taxon>Rhodocyclales</taxon>
        <taxon>Rhodocyclaceae</taxon>
        <taxon>Rhodocyclus</taxon>
    </lineage>
</organism>
<comment type="caution">
    <text evidence="2">The sequence shown here is derived from an EMBL/GenBank/DDBJ whole genome shotgun (WGS) entry which is preliminary data.</text>
</comment>
<name>A0A840FYU8_RHOTE</name>
<dbReference type="Proteomes" id="UP000587070">
    <property type="component" value="Unassembled WGS sequence"/>
</dbReference>
<gene>
    <name evidence="2" type="ORF">GGD90_001410</name>
</gene>
<dbReference type="Gene3D" id="3.40.190.10">
    <property type="entry name" value="Periplasmic binding protein-like II"/>
    <property type="match status" value="1"/>
</dbReference>
<evidence type="ECO:0000313" key="2">
    <source>
        <dbReference type="EMBL" id="MBB4247044.1"/>
    </source>
</evidence>
<feature type="chain" id="PRO_5032983797" evidence="1">
    <location>
        <begin position="25"/>
        <end position="146"/>
    </location>
</feature>
<dbReference type="SUPFAM" id="SSF53850">
    <property type="entry name" value="Periplasmic binding protein-like II"/>
    <property type="match status" value="1"/>
</dbReference>
<feature type="signal peptide" evidence="1">
    <location>
        <begin position="1"/>
        <end position="24"/>
    </location>
</feature>
<evidence type="ECO:0000256" key="1">
    <source>
        <dbReference type="SAM" id="SignalP"/>
    </source>
</evidence>
<dbReference type="RefSeq" id="WP_153115558.1">
    <property type="nucleotide sequence ID" value="NZ_JACIGE010000004.1"/>
</dbReference>
<dbReference type="EMBL" id="JACIGE010000004">
    <property type="protein sequence ID" value="MBB4247044.1"/>
    <property type="molecule type" value="Genomic_DNA"/>
</dbReference>
<evidence type="ECO:0000313" key="3">
    <source>
        <dbReference type="Proteomes" id="UP000587070"/>
    </source>
</evidence>
<dbReference type="AlphaFoldDB" id="A0A840FYU8"/>
<keyword evidence="3" id="KW-1185">Reference proteome</keyword>
<reference evidence="2 3" key="1">
    <citation type="submission" date="2020-08" db="EMBL/GenBank/DDBJ databases">
        <title>Genome sequencing of Purple Non-Sulfur Bacteria from various extreme environments.</title>
        <authorList>
            <person name="Mayer M."/>
        </authorList>
    </citation>
    <scope>NUCLEOTIDE SEQUENCE [LARGE SCALE GENOMIC DNA]</scope>
    <source>
        <strain evidence="2 3">2761</strain>
    </source>
</reference>
<proteinExistence type="predicted"/>